<proteinExistence type="predicted"/>
<dbReference type="Gene3D" id="2.160.20.10">
    <property type="entry name" value="Single-stranded right-handed beta-helix, Pectin lyase-like"/>
    <property type="match status" value="1"/>
</dbReference>
<accession>A0A5B1LAA8</accession>
<evidence type="ECO:0000313" key="2">
    <source>
        <dbReference type="EMBL" id="KAA1417681.1"/>
    </source>
</evidence>
<reference evidence="2 3" key="1">
    <citation type="submission" date="2019-09" db="EMBL/GenBank/DDBJ databases">
        <title>Nocardioides panacisoli sp. nov., isolated from the soil of a ginseng field.</title>
        <authorList>
            <person name="Cho C."/>
        </authorList>
    </citation>
    <scope>NUCLEOTIDE SEQUENCE [LARGE SCALE GENOMIC DNA]</scope>
    <source>
        <strain evidence="2 3">BN130099</strain>
    </source>
</reference>
<sequence length="563" mass="57020">MRLLSAAVLALALGASGLAAPVAAAGAAATGVWYVDAAAPVGGIGSQARPFDTLEDVEAVAAPGDTIKVLPSGRPLDGGILLKPGQTLVGVGPDVTELAEADPAPTLTNTGSGNDGDAVRLADGVTVRNLRIRDSQRGGIYGEDVTSVRVIGNDVAGHNTSCVRGFLIPPFNAPTNVPGVGLPISGGLPNGWAGIMVDGDSRVDATVLVADNVVHDADCGDGIDVRTSGTASYRATIAGNDVHGLRQGSKLKSVLAIGVQARDTSTLVATITDNRQSALGNPDDINLGPEGADSEGVFVNGVGPSSITAIVERNVYTNDEGIGGFSANGLEAVTMGDGSRLSVVVRDSSFSGSPGDVIEEGALGTNARLRMRLERVVAERSTGIGNTYLLPFNNGDCVLAGSLGAGNDVGLVVRDSVFRDCASNGLAIGSNVVNGRGPTKRVSVDVDRTTITGNAGSNVGVRNFTRLNELVVRIRRSDLAGSAGLGASLADVGIEDLGRTDDAQIDVGASCIGPVLGMDVVRYDVRARGNWWGRAGGPGPLTTAVLGGRLDASAPLEAPPAWC</sequence>
<name>A0A5B1LAA8_9ACTN</name>
<organism evidence="2 3">
    <name type="scientific">Nocardioides humilatus</name>
    <dbReference type="NCBI Taxonomy" id="2607660"/>
    <lineage>
        <taxon>Bacteria</taxon>
        <taxon>Bacillati</taxon>
        <taxon>Actinomycetota</taxon>
        <taxon>Actinomycetes</taxon>
        <taxon>Propionibacteriales</taxon>
        <taxon>Nocardioidaceae</taxon>
        <taxon>Nocardioides</taxon>
    </lineage>
</organism>
<comment type="caution">
    <text evidence="2">The sequence shown here is derived from an EMBL/GenBank/DDBJ whole genome shotgun (WGS) entry which is preliminary data.</text>
</comment>
<keyword evidence="3" id="KW-1185">Reference proteome</keyword>
<dbReference type="EMBL" id="VUJV01000005">
    <property type="protein sequence ID" value="KAA1417681.1"/>
    <property type="molecule type" value="Genomic_DNA"/>
</dbReference>
<dbReference type="InterPro" id="IPR006626">
    <property type="entry name" value="PbH1"/>
</dbReference>
<dbReference type="SMART" id="SM00710">
    <property type="entry name" value="PbH1"/>
    <property type="match status" value="6"/>
</dbReference>
<gene>
    <name evidence="2" type="ORF">F0U44_15405</name>
</gene>
<protein>
    <recommendedName>
        <fullName evidence="4">Right handed beta helix domain-containing protein</fullName>
    </recommendedName>
</protein>
<dbReference type="Proteomes" id="UP000325003">
    <property type="component" value="Unassembled WGS sequence"/>
</dbReference>
<evidence type="ECO:0000256" key="1">
    <source>
        <dbReference type="SAM" id="SignalP"/>
    </source>
</evidence>
<keyword evidence="1" id="KW-0732">Signal</keyword>
<dbReference type="InterPro" id="IPR012334">
    <property type="entry name" value="Pectin_lyas_fold"/>
</dbReference>
<dbReference type="InterPro" id="IPR011050">
    <property type="entry name" value="Pectin_lyase_fold/virulence"/>
</dbReference>
<dbReference type="SUPFAM" id="SSF51126">
    <property type="entry name" value="Pectin lyase-like"/>
    <property type="match status" value="1"/>
</dbReference>
<feature type="signal peptide" evidence="1">
    <location>
        <begin position="1"/>
        <end position="19"/>
    </location>
</feature>
<dbReference type="RefSeq" id="WP_149729251.1">
    <property type="nucleotide sequence ID" value="NZ_VUJV01000005.1"/>
</dbReference>
<feature type="chain" id="PRO_5039327566" description="Right handed beta helix domain-containing protein" evidence="1">
    <location>
        <begin position="20"/>
        <end position="563"/>
    </location>
</feature>
<evidence type="ECO:0000313" key="3">
    <source>
        <dbReference type="Proteomes" id="UP000325003"/>
    </source>
</evidence>
<reference evidence="2 3" key="2">
    <citation type="submission" date="2019-09" db="EMBL/GenBank/DDBJ databases">
        <authorList>
            <person name="Jin C."/>
        </authorList>
    </citation>
    <scope>NUCLEOTIDE SEQUENCE [LARGE SCALE GENOMIC DNA]</scope>
    <source>
        <strain evidence="2 3">BN130099</strain>
    </source>
</reference>
<evidence type="ECO:0008006" key="4">
    <source>
        <dbReference type="Google" id="ProtNLM"/>
    </source>
</evidence>
<dbReference type="AlphaFoldDB" id="A0A5B1LAA8"/>